<protein>
    <recommendedName>
        <fullName evidence="5">Protein HASTY 1</fullName>
    </recommendedName>
</protein>
<evidence type="ECO:0000259" key="2">
    <source>
        <dbReference type="Pfam" id="PF19273"/>
    </source>
</evidence>
<dbReference type="AlphaFoldDB" id="A0A7N0UY94"/>
<dbReference type="GO" id="GO:0005049">
    <property type="term" value="F:nuclear export signal receptor activity"/>
    <property type="evidence" value="ECO:0007669"/>
    <property type="project" value="InterPro"/>
</dbReference>
<dbReference type="Gene3D" id="1.25.10.10">
    <property type="entry name" value="Leucine-rich Repeat Variant"/>
    <property type="match status" value="1"/>
</dbReference>
<dbReference type="InterPro" id="IPR011989">
    <property type="entry name" value="ARM-like"/>
</dbReference>
<evidence type="ECO:0000313" key="4">
    <source>
        <dbReference type="Proteomes" id="UP000594263"/>
    </source>
</evidence>
<dbReference type="Pfam" id="PF19273">
    <property type="entry name" value="Exportin-5"/>
    <property type="match status" value="1"/>
</dbReference>
<dbReference type="GO" id="GO:0003723">
    <property type="term" value="F:RNA binding"/>
    <property type="evidence" value="ECO:0007669"/>
    <property type="project" value="TreeGrafter"/>
</dbReference>
<evidence type="ECO:0000313" key="3">
    <source>
        <dbReference type="EnsemblPlants" id="Kaladp0094s0075.1.v1.1"/>
    </source>
</evidence>
<proteinExistence type="predicted"/>
<dbReference type="OMA" id="IAKRSWG"/>
<feature type="domain" description="Exportin-1/Importin-beta-like" evidence="1">
    <location>
        <begin position="108"/>
        <end position="266"/>
    </location>
</feature>
<accession>A0A7N0UY94</accession>
<reference evidence="3" key="1">
    <citation type="submission" date="2021-01" db="UniProtKB">
        <authorList>
            <consortium name="EnsemblPlants"/>
        </authorList>
    </citation>
    <scope>IDENTIFICATION</scope>
</reference>
<feature type="domain" description="Exportin-5 C-terminal" evidence="2">
    <location>
        <begin position="315"/>
        <end position="1171"/>
    </location>
</feature>
<dbReference type="GO" id="GO:0006405">
    <property type="term" value="P:RNA export from nucleus"/>
    <property type="evidence" value="ECO:0007669"/>
    <property type="project" value="TreeGrafter"/>
</dbReference>
<dbReference type="Gramene" id="Kaladp0094s0075.1.v1.1">
    <property type="protein sequence ID" value="Kaladp0094s0075.1.v1.1"/>
    <property type="gene ID" value="Kaladp0094s0075.v1.1"/>
</dbReference>
<organism evidence="3 4">
    <name type="scientific">Kalanchoe fedtschenkoi</name>
    <name type="common">Lavender scallops</name>
    <name type="synonym">South American air plant</name>
    <dbReference type="NCBI Taxonomy" id="63787"/>
    <lineage>
        <taxon>Eukaryota</taxon>
        <taxon>Viridiplantae</taxon>
        <taxon>Streptophyta</taxon>
        <taxon>Embryophyta</taxon>
        <taxon>Tracheophyta</taxon>
        <taxon>Spermatophyta</taxon>
        <taxon>Magnoliopsida</taxon>
        <taxon>eudicotyledons</taxon>
        <taxon>Gunneridae</taxon>
        <taxon>Pentapetalae</taxon>
        <taxon>Saxifragales</taxon>
        <taxon>Crassulaceae</taxon>
        <taxon>Kalanchoe</taxon>
    </lineage>
</organism>
<dbReference type="GO" id="GO:0042565">
    <property type="term" value="C:RNA nuclear export complex"/>
    <property type="evidence" value="ECO:0007669"/>
    <property type="project" value="TreeGrafter"/>
</dbReference>
<dbReference type="PANTHER" id="PTHR11223:SF3">
    <property type="entry name" value="EXPORTIN-5"/>
    <property type="match status" value="1"/>
</dbReference>
<dbReference type="InterPro" id="IPR016024">
    <property type="entry name" value="ARM-type_fold"/>
</dbReference>
<evidence type="ECO:0000259" key="1">
    <source>
        <dbReference type="Pfam" id="PF08389"/>
    </source>
</evidence>
<dbReference type="PANTHER" id="PTHR11223">
    <property type="entry name" value="EXPORTIN 1/5"/>
    <property type="match status" value="1"/>
</dbReference>
<evidence type="ECO:0008006" key="5">
    <source>
        <dbReference type="Google" id="ProtNLM"/>
    </source>
</evidence>
<dbReference type="GO" id="GO:0005634">
    <property type="term" value="C:nucleus"/>
    <property type="evidence" value="ECO:0007669"/>
    <property type="project" value="TreeGrafter"/>
</dbReference>
<name>A0A7N0UY94_KALFE</name>
<dbReference type="GO" id="GO:0006611">
    <property type="term" value="P:protein export from nucleus"/>
    <property type="evidence" value="ECO:0007669"/>
    <property type="project" value="InterPro"/>
</dbReference>
<sequence length="1206" mass="134841">MLGSEMEEAEKVARAITTAVDWSSPPDARKSAVAYLESVKDGDVRVLGSTSFILLKRDWSTEIRLQALKMLQHLVRLRWEELNSTEHRNFADLSIHLLSDISNDCDEWALKSQAAALVAEMVRREGTNLWLELFPSLVTLSNIGPIQAELVSMVLRWLPEDITVHNEDLEGDRRRLLLRGLTESLPEILPLLYTLLERHFGAAVNEAGKQRLNIAKQHAATVTAVLNAINAYSDWAPLPDLSRFGIMHGCGFLLSSVDFRMHASDFFKLVSARKRPVDALATEFDLAMINVYQLVMNASRDFFVRSTSAAGAIDESELEFAECLCESMVSLGSLNLQCIVSEGSILPQFLQLMLGYFQTYKFTLHYQSLSFWLAFIRDILSKTKMNTAAVGERISSNTSLVTVPDDLVKFKITSFFTDDICSTLLDVCFQRMVQKEKISPISVFFNGSLELWSDDFEGKVEFGQYRSKLIELVRLLSSCKPVLAASKVSDRLNVIIKTLLSSSAPDQELGVLESMHFALDNVMSSVFDASSESSNETSEVHLPLRGTFEDLLGLLLSLKWTEPSLVEVHAHYLDAMGLFLKFFPDGAKSVISKLFALLNSLPYNVKDPSSSSARYARLQICASFVKIAKTAERSLLPLMKEIADTMTYLQSEGRLPRAEHNLLGEAFLIMASSAGVQQQQEVLAWFLEPLSKHWIPTQWQNTYLLNEAAFVHLCCDTAFMWSIFHTVTFFERALRRSGPRKGNSSITVDSCVYLLTSHPMAPHLMWMVPPLLKLVRALHSIWVPEVRQALPAELQAAMIISDIERTGLLGEVNVKSCKGSLSFSDGSDINKERDGESRENDLRNWLKGIRDSAYNVLGMSTTIAESFFRNFDADALVLALMENLQSMDFRHIRHLVRAFFIPFIKSCPPELWEEWIEKLLHPLFLHCQQVLDSCWSSLMHEGKAKVPDTQNIPGGSDLKIEVMEEKLLRVVTREVCSLLSTIASPELNPGLSNLEQSRQITTSDASCLADLDAFAPRSMVGFLLKCKRLAIPALQMSLQAFSWTDSEVVARISSFCGVVINLAVSTSNVELRQFVSKDMFWAIIQGLALESNAFNSAELVGHCREIFVCLADRDPAPRQVLLSLPCIKPQDLAAFEEALTKTHSPKEQKQHMRSLLLLATGNKLKALAVQKSVNTITNVSVKHRSSVITPEVTNNDEGSIGLATIM</sequence>
<dbReference type="GO" id="GO:0005737">
    <property type="term" value="C:cytoplasm"/>
    <property type="evidence" value="ECO:0007669"/>
    <property type="project" value="TreeGrafter"/>
</dbReference>
<dbReference type="Proteomes" id="UP000594263">
    <property type="component" value="Unplaced"/>
</dbReference>
<dbReference type="InterPro" id="IPR013598">
    <property type="entry name" value="Exportin-1/Importin-b-like"/>
</dbReference>
<dbReference type="Pfam" id="PF08389">
    <property type="entry name" value="Xpo1"/>
    <property type="match status" value="1"/>
</dbReference>
<dbReference type="EnsemblPlants" id="Kaladp0094s0075.1.v1.1">
    <property type="protein sequence ID" value="Kaladp0094s0075.1.v1.1"/>
    <property type="gene ID" value="Kaladp0094s0075.v1.1"/>
</dbReference>
<dbReference type="InterPro" id="IPR045478">
    <property type="entry name" value="Exportin-5_C"/>
</dbReference>
<keyword evidence="4" id="KW-1185">Reference proteome</keyword>
<dbReference type="SUPFAM" id="SSF48371">
    <property type="entry name" value="ARM repeat"/>
    <property type="match status" value="1"/>
</dbReference>
<dbReference type="InterPro" id="IPR045065">
    <property type="entry name" value="XPO1/5"/>
</dbReference>